<keyword evidence="7" id="KW-0675">Receptor</keyword>
<sequence>MTRYALVCLLLATFNEATCVRSRMSTPPETSQRMTCVIRNTDFTCTWEPLGNSKNMQYLVTLTSHNSVTHKIVTNQSKTTKDNFYRFEVPGMEDLVNVSVRALYPSANETWQIQNNYDGLHAMVQYNSPHHVRAETYPWGLRVHWRYKIYQTCAKCEVQYHQGTLCRKKEWTSTAYQESGSMDITDVKPCSSYSISVRCANGAPISPWSEWSSSVTAFFPLSVGSIALRLWRRVLRPDEKGRREVHLMWKGPAVSCRAVDEYSLFVDSKFRQRLEPSQNQTSVLLTAAAHEVTIVAYKNENMLLNESALIHHVADGTGCPPVESAQATGVDGRVLVWWSAPLCPVASYMVVWHTEENVYAWMQTQETNISFLGRPRALYTVTVTPLNGTVPGNDRILHVYAEEGEPAKVTQVEVTNVDDTSARVEWDAVRLDQCCGFVLNYTVFYVAGQQPEFNVTVPIRKGQPGERYAVQLVGLQPSTSYSVHVMTSSISGSSTSIANSFKTNQFGRGFIMVLVLTAIGALLLLTIVLSVFMLLRKISVQKMPNPGLSSVGKWAQEKSKTSFILWGISDPGDQTMVSIVEISPGPFDSGETHLSDLPACTDWTGDYERATPTFSSRATNSWNPTATPTNGDQTHDELRDESVSVLGSLSSEPCLEQDPAYISVETGQMLACTAGSHGSSFKNKTAELEPGEQSALISVLSYISVDQCRPSRMDL</sequence>
<evidence type="ECO:0000256" key="6">
    <source>
        <dbReference type="ARBA" id="ARBA00023136"/>
    </source>
</evidence>
<evidence type="ECO:0000256" key="2">
    <source>
        <dbReference type="ARBA" id="ARBA00022692"/>
    </source>
</evidence>
<protein>
    <submittedName>
        <fullName evidence="14">Interleukin-31 receptor subunit alpha-like isoform X1</fullName>
    </submittedName>
</protein>
<keyword evidence="4" id="KW-0677">Repeat</keyword>
<evidence type="ECO:0000256" key="8">
    <source>
        <dbReference type="ARBA" id="ARBA00023180"/>
    </source>
</evidence>
<feature type="chain" id="PRO_5035472174" evidence="11">
    <location>
        <begin position="18"/>
        <end position="715"/>
    </location>
</feature>
<dbReference type="PROSITE" id="PS50853">
    <property type="entry name" value="FN3"/>
    <property type="match status" value="1"/>
</dbReference>
<keyword evidence="2 10" id="KW-0812">Transmembrane</keyword>
<dbReference type="AlphaFoldDB" id="A0A8M1KN76"/>
<feature type="region of interest" description="Disordered" evidence="9">
    <location>
        <begin position="614"/>
        <end position="637"/>
    </location>
</feature>
<keyword evidence="8" id="KW-0325">Glycoprotein</keyword>
<dbReference type="CDD" id="cd00063">
    <property type="entry name" value="FN3"/>
    <property type="match status" value="1"/>
</dbReference>
<evidence type="ECO:0000256" key="11">
    <source>
        <dbReference type="SAM" id="SignalP"/>
    </source>
</evidence>
<gene>
    <name evidence="14" type="primary">LOC116222921</name>
</gene>
<keyword evidence="5 10" id="KW-1133">Transmembrane helix</keyword>
<accession>A0A8M1KN76</accession>
<evidence type="ECO:0000313" key="14">
    <source>
        <dbReference type="RefSeq" id="XP_042565332.1"/>
    </source>
</evidence>
<evidence type="ECO:0000256" key="10">
    <source>
        <dbReference type="SAM" id="Phobius"/>
    </source>
</evidence>
<evidence type="ECO:0000256" key="1">
    <source>
        <dbReference type="ARBA" id="ARBA00004479"/>
    </source>
</evidence>
<feature type="domain" description="Fibronectin type-III" evidence="12">
    <location>
        <begin position="408"/>
        <end position="506"/>
    </location>
</feature>
<evidence type="ECO:0000256" key="5">
    <source>
        <dbReference type="ARBA" id="ARBA00022989"/>
    </source>
</evidence>
<feature type="compositionally biased region" description="Polar residues" evidence="9">
    <location>
        <begin position="614"/>
        <end position="632"/>
    </location>
</feature>
<keyword evidence="6 10" id="KW-0472">Membrane</keyword>
<evidence type="ECO:0000256" key="9">
    <source>
        <dbReference type="SAM" id="MobiDB-lite"/>
    </source>
</evidence>
<evidence type="ECO:0000256" key="4">
    <source>
        <dbReference type="ARBA" id="ARBA00022737"/>
    </source>
</evidence>
<dbReference type="OrthoDB" id="9828391at2759"/>
<dbReference type="Proteomes" id="UP000515152">
    <property type="component" value="Chromosome 12"/>
</dbReference>
<dbReference type="PANTHER" id="PTHR48423">
    <property type="entry name" value="INTERLEUKIN-27 RECEPTOR SUBUNIT ALPHA"/>
    <property type="match status" value="1"/>
</dbReference>
<organism evidence="13 14">
    <name type="scientific">Clupea harengus</name>
    <name type="common">Atlantic herring</name>
    <dbReference type="NCBI Taxonomy" id="7950"/>
    <lineage>
        <taxon>Eukaryota</taxon>
        <taxon>Metazoa</taxon>
        <taxon>Chordata</taxon>
        <taxon>Craniata</taxon>
        <taxon>Vertebrata</taxon>
        <taxon>Euteleostomi</taxon>
        <taxon>Actinopterygii</taxon>
        <taxon>Neopterygii</taxon>
        <taxon>Teleostei</taxon>
        <taxon>Clupei</taxon>
        <taxon>Clupeiformes</taxon>
        <taxon>Clupeoidei</taxon>
        <taxon>Clupeidae</taxon>
        <taxon>Clupea</taxon>
    </lineage>
</organism>
<name>A0A8M1KN76_CLUHA</name>
<dbReference type="InterPro" id="IPR052672">
    <property type="entry name" value="Type1_Cytokine_Rcpt_Type2"/>
</dbReference>
<dbReference type="GO" id="GO:0016020">
    <property type="term" value="C:membrane"/>
    <property type="evidence" value="ECO:0007669"/>
    <property type="project" value="UniProtKB-SubCell"/>
</dbReference>
<comment type="subcellular location">
    <subcellularLocation>
        <location evidence="1">Membrane</location>
        <topology evidence="1">Single-pass type I membrane protein</topology>
    </subcellularLocation>
</comment>
<dbReference type="GeneID" id="116222921"/>
<evidence type="ECO:0000313" key="13">
    <source>
        <dbReference type="Proteomes" id="UP000515152"/>
    </source>
</evidence>
<proteinExistence type="predicted"/>
<keyword evidence="13" id="KW-1185">Reference proteome</keyword>
<dbReference type="SMART" id="SM00060">
    <property type="entry name" value="FN3"/>
    <property type="match status" value="3"/>
</dbReference>
<dbReference type="RefSeq" id="XP_042565332.1">
    <property type="nucleotide sequence ID" value="XM_042709398.1"/>
</dbReference>
<keyword evidence="3 11" id="KW-0732">Signal</keyword>
<reference evidence="14" key="1">
    <citation type="submission" date="2025-08" db="UniProtKB">
        <authorList>
            <consortium name="RefSeq"/>
        </authorList>
    </citation>
    <scope>IDENTIFICATION</scope>
</reference>
<dbReference type="InterPro" id="IPR003961">
    <property type="entry name" value="FN3_dom"/>
</dbReference>
<evidence type="ECO:0000256" key="7">
    <source>
        <dbReference type="ARBA" id="ARBA00023170"/>
    </source>
</evidence>
<dbReference type="Pfam" id="PF00041">
    <property type="entry name" value="fn3"/>
    <property type="match status" value="1"/>
</dbReference>
<evidence type="ECO:0000256" key="3">
    <source>
        <dbReference type="ARBA" id="ARBA00022729"/>
    </source>
</evidence>
<feature type="transmembrane region" description="Helical" evidence="10">
    <location>
        <begin position="510"/>
        <end position="535"/>
    </location>
</feature>
<dbReference type="PANTHER" id="PTHR48423:SF1">
    <property type="entry name" value="INTERLEUKIN-27 RECEPTOR SUBUNIT ALPHA"/>
    <property type="match status" value="1"/>
</dbReference>
<feature type="signal peptide" evidence="11">
    <location>
        <begin position="1"/>
        <end position="17"/>
    </location>
</feature>
<evidence type="ECO:0000259" key="12">
    <source>
        <dbReference type="PROSITE" id="PS50853"/>
    </source>
</evidence>